<dbReference type="Proteomes" id="UP000193719">
    <property type="component" value="Unassembled WGS sequence"/>
</dbReference>
<reference evidence="3 4" key="1">
    <citation type="submission" date="2016-08" db="EMBL/GenBank/DDBJ databases">
        <title>Genomes of anaerobic fungi encode conserved fungal cellulosomes for biomass hydrolysis.</title>
        <authorList>
            <consortium name="DOE Joint Genome Institute"/>
            <person name="Haitjema C.H."/>
            <person name="Gilmore S.P."/>
            <person name="Henske J.K."/>
            <person name="Solomon K.V."/>
            <person name="De Groot R."/>
            <person name="Kuo A."/>
            <person name="Mondo S.J."/>
            <person name="Salamov A.A."/>
            <person name="Labutti K."/>
            <person name="Zhao Z."/>
            <person name="Chiniquy J."/>
            <person name="Barry K."/>
            <person name="Brewer H.M."/>
            <person name="Purvine S.O."/>
            <person name="Wright A.T."/>
            <person name="Boxma B."/>
            <person name="Van Alen T."/>
            <person name="Hackstein J.H."/>
            <person name="Baker S.E."/>
            <person name="Grigoriev I.V."/>
            <person name="O'Malley M.A."/>
        </authorList>
    </citation>
    <scope>NUCLEOTIDE SEQUENCE [LARGE SCALE GENOMIC DNA]</scope>
    <source>
        <strain evidence="4">finn</strain>
    </source>
</reference>
<dbReference type="Gene3D" id="2.60.120.430">
    <property type="entry name" value="Galactose-binding lectin"/>
    <property type="match status" value="3"/>
</dbReference>
<dbReference type="EMBL" id="MCFH01000001">
    <property type="protein sequence ID" value="ORX61246.1"/>
    <property type="molecule type" value="Genomic_DNA"/>
</dbReference>
<protein>
    <recommendedName>
        <fullName evidence="5">CBM1 domain-containing protein</fullName>
    </recommendedName>
</protein>
<dbReference type="InterPro" id="IPR008979">
    <property type="entry name" value="Galactose-bd-like_sf"/>
</dbReference>
<keyword evidence="4" id="KW-1185">Reference proteome</keyword>
<dbReference type="PANTHER" id="PTHR40050">
    <property type="entry name" value="INNER SPORE COAT PROTEIN H"/>
    <property type="match status" value="1"/>
</dbReference>
<dbReference type="STRING" id="1754191.A0A1Y1VPD0"/>
<dbReference type="Pfam" id="PF08757">
    <property type="entry name" value="CotH"/>
    <property type="match status" value="1"/>
</dbReference>
<feature type="region of interest" description="Disordered" evidence="1">
    <location>
        <begin position="1005"/>
        <end position="1074"/>
    </location>
</feature>
<evidence type="ECO:0000313" key="4">
    <source>
        <dbReference type="Proteomes" id="UP000193719"/>
    </source>
</evidence>
<evidence type="ECO:0000256" key="2">
    <source>
        <dbReference type="SAM" id="SignalP"/>
    </source>
</evidence>
<proteinExistence type="predicted"/>
<feature type="chain" id="PRO_5012010961" description="CBM1 domain-containing protein" evidence="2">
    <location>
        <begin position="17"/>
        <end position="1120"/>
    </location>
</feature>
<evidence type="ECO:0000256" key="1">
    <source>
        <dbReference type="SAM" id="MobiDB-lite"/>
    </source>
</evidence>
<dbReference type="SUPFAM" id="SSF49785">
    <property type="entry name" value="Galactose-binding domain-like"/>
    <property type="match status" value="3"/>
</dbReference>
<keyword evidence="2" id="KW-0732">Signal</keyword>
<dbReference type="PANTHER" id="PTHR40050:SF1">
    <property type="entry name" value="INNER SPORE COAT PROTEIN H"/>
    <property type="match status" value="1"/>
</dbReference>
<name>A0A1Y1VPD0_9FUNG</name>
<feature type="signal peptide" evidence="2">
    <location>
        <begin position="1"/>
        <end position="16"/>
    </location>
</feature>
<comment type="caution">
    <text evidence="3">The sequence shown here is derived from an EMBL/GenBank/DDBJ whole genome shotgun (WGS) entry which is preliminary data.</text>
</comment>
<gene>
    <name evidence="3" type="ORF">BCR36DRAFT_315777</name>
</gene>
<accession>A0A1Y1VPD0</accession>
<evidence type="ECO:0000313" key="3">
    <source>
        <dbReference type="EMBL" id="ORX61246.1"/>
    </source>
</evidence>
<dbReference type="InterPro" id="IPR014867">
    <property type="entry name" value="Spore_coat_CotH_CotH2/3/7"/>
</dbReference>
<sequence length="1120" mass="125069">MKAFLFLPLLISTVLGGFLSGLKREFDEVEFKMIDFYFSMPTSKVNNLISMAQISKNDVQMKGANNIPDFEYKDATVVVKWNGNSKTYEKVTFKTGGMYGRSFDKIGYNIKFDKKFLGRKSFKLRPESGDASKIRSKLCCDIANRIGLPSIQGTYARLYINNEFWGLYTFMDAVKTSWIKNTFDPIEKEVTTLYQCKSGGFNFTPSSTYACFNANDDYQHMSEFNSFVNAANNAKNVSDLQKIMDVDVFLKYLAFEWLIGSFDHFLWYGHNFYWYKREGDGKWVVIYYDYDNTFNNGISSTLWNSKYSNQDGSYFNRNTQPVNYTFADWEKNIPILKKLVYQNQTKFKQIVYDVLVQGFNPDLLNARINEIKNFISPYVKEDFTYVNGKLPGRINKAGSPSSSSYSGFEYNIENSLKGWIKNKFDVACKNYSFNKNDILYASARFNPKPFDYSIGAKPKPTTTTTTTTKVQKTTTTTTTTTTTSQKPTSTGTKYVIIKDGSGKISDDWDNWSWGVNKFNFDSQGNMVNYINGGVWGGVSFKNKNNAKLGSGILYFKARTNDTDALLQVLIHSDDEYLNVGNIENVSASKMVEYGVKIDVPADTVYDRITIQDGKNKGLILCLNDVYFVDGANIPSTTTTVKTTTTTTIKTTTTTTTVKPSPTGVTYNIIKNAKVDASWDNWSWGVESYRFNSQGQMVNTIKAGEWGAVSFKRIDRLGLGSGTLYFKARVSSSSPSSAVQILVHALDEDFISFGNVENIPSNALTQYSVNIKLDDGVKFNRVTIQDASNDGIIIYLDDVYFVEGEVATTTVKPTTTTTTTTVKPTTTTTTTIKTTTTTTTIKTTTTTTTSKPTSTTSSKRYDVIKTGTSKIDSAWEDWSWGLKSYRFNSQGQMVSTINAGEWGAVSFKRTDKLGLGSGTLYFKARVSSSSPSSTIQVLIHTVDEDFISFGNVENIPSNALTQYSVDIKLDDGIKFDRITLQDYSNEGIILYLNDVYFEEIITSSSTTTSKPTTTTTSKPTTTTSKPTTTTSKPTTTTSKPTTTTSKPTTTTSKPTTTTSKPTTTTTLKPTSTSKPNGECKEITMGYYPCGGLSFPDASPCCEEGFKCEVIDEYYHMCKLIM</sequence>
<dbReference type="SMR" id="A0A1Y1VPD0"/>
<organism evidence="3 4">
    <name type="scientific">Piromyces finnis</name>
    <dbReference type="NCBI Taxonomy" id="1754191"/>
    <lineage>
        <taxon>Eukaryota</taxon>
        <taxon>Fungi</taxon>
        <taxon>Fungi incertae sedis</taxon>
        <taxon>Chytridiomycota</taxon>
        <taxon>Chytridiomycota incertae sedis</taxon>
        <taxon>Neocallimastigomycetes</taxon>
        <taxon>Neocallimastigales</taxon>
        <taxon>Neocallimastigaceae</taxon>
        <taxon>Piromyces</taxon>
    </lineage>
</organism>
<evidence type="ECO:0008006" key="5">
    <source>
        <dbReference type="Google" id="ProtNLM"/>
    </source>
</evidence>
<dbReference type="AlphaFoldDB" id="A0A1Y1VPD0"/>
<reference evidence="3 4" key="2">
    <citation type="submission" date="2016-08" db="EMBL/GenBank/DDBJ databases">
        <title>Pervasive Adenine N6-methylation of Active Genes in Fungi.</title>
        <authorList>
            <consortium name="DOE Joint Genome Institute"/>
            <person name="Mondo S.J."/>
            <person name="Dannebaum R.O."/>
            <person name="Kuo R.C."/>
            <person name="Labutti K."/>
            <person name="Haridas S."/>
            <person name="Kuo A."/>
            <person name="Salamov A."/>
            <person name="Ahrendt S.R."/>
            <person name="Lipzen A."/>
            <person name="Sullivan W."/>
            <person name="Andreopoulos W.B."/>
            <person name="Clum A."/>
            <person name="Lindquist E."/>
            <person name="Daum C."/>
            <person name="Ramamoorthy G.K."/>
            <person name="Gryganskyi A."/>
            <person name="Culley D."/>
            <person name="Magnuson J.K."/>
            <person name="James T.Y."/>
            <person name="O'Malley M.A."/>
            <person name="Stajich J.E."/>
            <person name="Spatafora J.W."/>
            <person name="Visel A."/>
            <person name="Grigoriev I.V."/>
        </authorList>
    </citation>
    <scope>NUCLEOTIDE SEQUENCE [LARGE SCALE GENOMIC DNA]</scope>
    <source>
        <strain evidence="4">finn</strain>
    </source>
</reference>
<dbReference type="OrthoDB" id="2147474at2759"/>